<dbReference type="Pfam" id="PF01627">
    <property type="entry name" value="Hpt"/>
    <property type="match status" value="1"/>
</dbReference>
<dbReference type="InterPro" id="IPR036641">
    <property type="entry name" value="HPT_dom_sf"/>
</dbReference>
<dbReference type="Proteomes" id="UP000824265">
    <property type="component" value="Unassembled WGS sequence"/>
</dbReference>
<evidence type="ECO:0000313" key="3">
    <source>
        <dbReference type="EMBL" id="HIW80038.1"/>
    </source>
</evidence>
<evidence type="ECO:0000313" key="4">
    <source>
        <dbReference type="Proteomes" id="UP000824265"/>
    </source>
</evidence>
<keyword evidence="1" id="KW-0597">Phosphoprotein</keyword>
<dbReference type="EMBL" id="DXGH01000003">
    <property type="protein sequence ID" value="HIW80038.1"/>
    <property type="molecule type" value="Genomic_DNA"/>
</dbReference>
<comment type="caution">
    <text evidence="3">The sequence shown here is derived from an EMBL/GenBank/DDBJ whole genome shotgun (WGS) entry which is preliminary data.</text>
</comment>
<feature type="domain" description="HPt" evidence="2">
    <location>
        <begin position="21"/>
        <end position="121"/>
    </location>
</feature>
<evidence type="ECO:0000259" key="2">
    <source>
        <dbReference type="PROSITE" id="PS50894"/>
    </source>
</evidence>
<protein>
    <submittedName>
        <fullName evidence="3">Hpt domain-containing protein</fullName>
    </submittedName>
</protein>
<dbReference type="Gene3D" id="1.20.120.160">
    <property type="entry name" value="HPT domain"/>
    <property type="match status" value="1"/>
</dbReference>
<feature type="modified residue" description="Phosphohistidine" evidence="1">
    <location>
        <position position="60"/>
    </location>
</feature>
<dbReference type="PROSITE" id="PS50894">
    <property type="entry name" value="HPT"/>
    <property type="match status" value="1"/>
</dbReference>
<sequence>MTVKECYALFEGDYEGVLGRLLDEARIRRFLFKFLEDENFSVLMTAMRDQDVKAAFLAAHTLKGLCANLGFTRLQGAADALTEELRAGEWKDFSALQQQMEQAYEEVASALNRFREEGESS</sequence>
<name>A0A9D1UAF5_9FIRM</name>
<dbReference type="SUPFAM" id="SSF47226">
    <property type="entry name" value="Histidine-containing phosphotransfer domain, HPT domain"/>
    <property type="match status" value="1"/>
</dbReference>
<dbReference type="InterPro" id="IPR008207">
    <property type="entry name" value="Sig_transdc_His_kin_Hpt_dom"/>
</dbReference>
<evidence type="ECO:0000256" key="1">
    <source>
        <dbReference type="PROSITE-ProRule" id="PRU00110"/>
    </source>
</evidence>
<reference evidence="3" key="2">
    <citation type="submission" date="2021-04" db="EMBL/GenBank/DDBJ databases">
        <authorList>
            <person name="Gilroy R."/>
        </authorList>
    </citation>
    <scope>NUCLEOTIDE SEQUENCE</scope>
    <source>
        <strain evidence="3">CHK195-6426</strain>
    </source>
</reference>
<accession>A0A9D1UAF5</accession>
<proteinExistence type="predicted"/>
<gene>
    <name evidence="3" type="ORF">H9742_00690</name>
</gene>
<organism evidence="3 4">
    <name type="scientific">Candidatus Acetatifactor stercoripullorum</name>
    <dbReference type="NCBI Taxonomy" id="2838414"/>
    <lineage>
        <taxon>Bacteria</taxon>
        <taxon>Bacillati</taxon>
        <taxon>Bacillota</taxon>
        <taxon>Clostridia</taxon>
        <taxon>Lachnospirales</taxon>
        <taxon>Lachnospiraceae</taxon>
        <taxon>Acetatifactor</taxon>
    </lineage>
</organism>
<dbReference type="GO" id="GO:0000160">
    <property type="term" value="P:phosphorelay signal transduction system"/>
    <property type="evidence" value="ECO:0007669"/>
    <property type="project" value="InterPro"/>
</dbReference>
<reference evidence="3" key="1">
    <citation type="journal article" date="2021" name="PeerJ">
        <title>Extensive microbial diversity within the chicken gut microbiome revealed by metagenomics and culture.</title>
        <authorList>
            <person name="Gilroy R."/>
            <person name="Ravi A."/>
            <person name="Getino M."/>
            <person name="Pursley I."/>
            <person name="Horton D.L."/>
            <person name="Alikhan N.F."/>
            <person name="Baker D."/>
            <person name="Gharbi K."/>
            <person name="Hall N."/>
            <person name="Watson M."/>
            <person name="Adriaenssens E.M."/>
            <person name="Foster-Nyarko E."/>
            <person name="Jarju S."/>
            <person name="Secka A."/>
            <person name="Antonio M."/>
            <person name="Oren A."/>
            <person name="Chaudhuri R.R."/>
            <person name="La Ragione R."/>
            <person name="Hildebrand F."/>
            <person name="Pallen M.J."/>
        </authorList>
    </citation>
    <scope>NUCLEOTIDE SEQUENCE</scope>
    <source>
        <strain evidence="3">CHK195-6426</strain>
    </source>
</reference>
<dbReference type="AlphaFoldDB" id="A0A9D1UAF5"/>